<sequence>MNVNAGYGGGHGGGYAGGYRDAGDVHTQHSINPTAMDALESAVALPGVFTPAEMHRTLRRNHFDVMKTALQLREKHAQRTQQHYDALNIGLNTLQIELKKGYVHLLENACDMNNCPILLLQLRYFKPSFSTEKMQLKGMGAMDGSSSLEDTRRLCVYMMDLAVEVMEENKADGVVFIVDLDNCALNNLEAKMVTDILQVMKYWYPECIRYVLVINGTTFTRGITHLLTKLASERTQQRIKILQNSGELRHFIHPQSVPQLYGGMYRLMPPIEWMKIQADIEEVDLESQAPAREEQKYMTKDARLLNGMQYAACSVDQVVEMKTSVIRGPMYRNKSGVAWVKMYAILRPEALLLYENVTSKMPQIIIPVNHEVSVKAATFADAPRGTFGFRMDVPGVAGGHLLAACSDHERGNWLQEIQMNITADEEDVARQLYKEEKRMREEREFAALNMISFDDPAPSPQTQPPAQQQPPASSSSFQAPPQQQGMYPPAAPFGQMPAQPQMANTMNNAGAMGGFMGGAMSQQQPQQFSMMSSMGMPANGMNPGMMLMGGTSQQHYARPPQPMNMPMGQQPTSMMNMQPGMMGMMNTGGYPMQQNPGQFPQQQQFQMNQQLYNPQNMQNFRG</sequence>
<reference evidence="4" key="3">
    <citation type="submission" date="2015-02" db="UniProtKB">
        <authorList>
            <consortium name="EnsemblProtists"/>
        </authorList>
    </citation>
    <scope>IDENTIFICATION</scope>
    <source>
        <strain evidence="4">DAOM BR144</strain>
    </source>
</reference>
<dbReference type="Gene3D" id="2.30.29.30">
    <property type="entry name" value="Pleckstrin-homology domain (PH domain)/Phosphotyrosine-binding domain (PTB)"/>
    <property type="match status" value="1"/>
</dbReference>
<organism evidence="4 5">
    <name type="scientific">Globisporangium ultimum (strain ATCC 200006 / CBS 805.95 / DAOM BR144)</name>
    <name type="common">Pythium ultimum</name>
    <dbReference type="NCBI Taxonomy" id="431595"/>
    <lineage>
        <taxon>Eukaryota</taxon>
        <taxon>Sar</taxon>
        <taxon>Stramenopiles</taxon>
        <taxon>Oomycota</taxon>
        <taxon>Peronosporomycetes</taxon>
        <taxon>Pythiales</taxon>
        <taxon>Pythiaceae</taxon>
        <taxon>Globisporangium</taxon>
    </lineage>
</organism>
<accession>K3XB45</accession>
<feature type="region of interest" description="Disordered" evidence="1">
    <location>
        <begin position="452"/>
        <end position="507"/>
    </location>
</feature>
<dbReference type="PROSITE" id="PS50003">
    <property type="entry name" value="PH_DOMAIN"/>
    <property type="match status" value="1"/>
</dbReference>
<evidence type="ECO:0008006" key="6">
    <source>
        <dbReference type="Google" id="ProtNLM"/>
    </source>
</evidence>
<feature type="domain" description="CRAL-TRIO" evidence="3">
    <location>
        <begin position="91"/>
        <end position="269"/>
    </location>
</feature>
<dbReference type="InterPro" id="IPR036865">
    <property type="entry name" value="CRAL-TRIO_dom_sf"/>
</dbReference>
<dbReference type="Proteomes" id="UP000019132">
    <property type="component" value="Unassembled WGS sequence"/>
</dbReference>
<reference evidence="5" key="1">
    <citation type="journal article" date="2010" name="Genome Biol.">
        <title>Genome sequence of the necrotrophic plant pathogen Pythium ultimum reveals original pathogenicity mechanisms and effector repertoire.</title>
        <authorList>
            <person name="Levesque C.A."/>
            <person name="Brouwer H."/>
            <person name="Cano L."/>
            <person name="Hamilton J.P."/>
            <person name="Holt C."/>
            <person name="Huitema E."/>
            <person name="Raffaele S."/>
            <person name="Robideau G.P."/>
            <person name="Thines M."/>
            <person name="Win J."/>
            <person name="Zerillo M.M."/>
            <person name="Beakes G.W."/>
            <person name="Boore J.L."/>
            <person name="Busam D."/>
            <person name="Dumas B."/>
            <person name="Ferriera S."/>
            <person name="Fuerstenberg S.I."/>
            <person name="Gachon C.M."/>
            <person name="Gaulin E."/>
            <person name="Govers F."/>
            <person name="Grenville-Briggs L."/>
            <person name="Horner N."/>
            <person name="Hostetler J."/>
            <person name="Jiang R.H."/>
            <person name="Johnson J."/>
            <person name="Krajaejun T."/>
            <person name="Lin H."/>
            <person name="Meijer H.J."/>
            <person name="Moore B."/>
            <person name="Morris P."/>
            <person name="Phuntmart V."/>
            <person name="Puiu D."/>
            <person name="Shetty J."/>
            <person name="Stajich J.E."/>
            <person name="Tripathy S."/>
            <person name="Wawra S."/>
            <person name="van West P."/>
            <person name="Whitty B.R."/>
            <person name="Coutinho P.M."/>
            <person name="Henrissat B."/>
            <person name="Martin F."/>
            <person name="Thomas P.D."/>
            <person name="Tyler B.M."/>
            <person name="De Vries R.P."/>
            <person name="Kamoun S."/>
            <person name="Yandell M."/>
            <person name="Tisserat N."/>
            <person name="Buell C.R."/>
        </authorList>
    </citation>
    <scope>NUCLEOTIDE SEQUENCE</scope>
    <source>
        <strain evidence="5">DAOM:BR144</strain>
    </source>
</reference>
<name>K3XB45_GLOUD</name>
<dbReference type="InterPro" id="IPR001849">
    <property type="entry name" value="PH_domain"/>
</dbReference>
<proteinExistence type="predicted"/>
<dbReference type="PANTHER" id="PTHR46590:SF4">
    <property type="entry name" value="CRAL-TRIO DOMAIN-CONTAINING PROTEIN"/>
    <property type="match status" value="1"/>
</dbReference>
<feature type="domain" description="PH" evidence="2">
    <location>
        <begin position="323"/>
        <end position="422"/>
    </location>
</feature>
<evidence type="ECO:0000313" key="5">
    <source>
        <dbReference type="Proteomes" id="UP000019132"/>
    </source>
</evidence>
<keyword evidence="5" id="KW-1185">Reference proteome</keyword>
<dbReference type="STRING" id="431595.K3XB45"/>
<dbReference type="eggNOG" id="ENOG502RMV1">
    <property type="taxonomic scope" value="Eukaryota"/>
</dbReference>
<evidence type="ECO:0000313" key="4">
    <source>
        <dbReference type="EnsemblProtists" id="PYU1_T014444"/>
    </source>
</evidence>
<protein>
    <recommendedName>
        <fullName evidence="6">CRAL-TRIO domain-containing protein</fullName>
    </recommendedName>
</protein>
<dbReference type="HOGENOM" id="CLU_029825_0_0_1"/>
<evidence type="ECO:0000256" key="1">
    <source>
        <dbReference type="SAM" id="MobiDB-lite"/>
    </source>
</evidence>
<dbReference type="CDD" id="cd00170">
    <property type="entry name" value="SEC14"/>
    <property type="match status" value="1"/>
</dbReference>
<dbReference type="SUPFAM" id="SSF50729">
    <property type="entry name" value="PH domain-like"/>
    <property type="match status" value="1"/>
</dbReference>
<dbReference type="EMBL" id="GL376589">
    <property type="status" value="NOT_ANNOTATED_CDS"/>
    <property type="molecule type" value="Genomic_DNA"/>
</dbReference>
<dbReference type="Pfam" id="PF00650">
    <property type="entry name" value="CRAL_TRIO"/>
    <property type="match status" value="1"/>
</dbReference>
<dbReference type="PROSITE" id="PS50191">
    <property type="entry name" value="CRAL_TRIO"/>
    <property type="match status" value="1"/>
</dbReference>
<dbReference type="InParanoid" id="K3XB45"/>
<reference evidence="5" key="2">
    <citation type="submission" date="2010-04" db="EMBL/GenBank/DDBJ databases">
        <authorList>
            <person name="Buell R."/>
            <person name="Hamilton J."/>
            <person name="Hostetler J."/>
        </authorList>
    </citation>
    <scope>NUCLEOTIDE SEQUENCE [LARGE SCALE GENOMIC DNA]</scope>
    <source>
        <strain evidence="5">DAOM:BR144</strain>
    </source>
</reference>
<dbReference type="InterPro" id="IPR052432">
    <property type="entry name" value="PITP/CRAL-TRIO"/>
</dbReference>
<dbReference type="Gene3D" id="3.40.525.10">
    <property type="entry name" value="CRAL-TRIO lipid binding domain"/>
    <property type="match status" value="1"/>
</dbReference>
<dbReference type="SUPFAM" id="SSF52087">
    <property type="entry name" value="CRAL/TRIO domain"/>
    <property type="match status" value="1"/>
</dbReference>
<dbReference type="AlphaFoldDB" id="K3XB45"/>
<dbReference type="PANTHER" id="PTHR46590">
    <property type="entry name" value="PHOSPHATIDYLINOSITOL TRANSFER PROTEIN CSR1-RELATED"/>
    <property type="match status" value="1"/>
</dbReference>
<feature type="compositionally biased region" description="Low complexity" evidence="1">
    <location>
        <begin position="464"/>
        <end position="484"/>
    </location>
</feature>
<dbReference type="VEuPathDB" id="FungiDB:PYU1_G014413"/>
<dbReference type="CDD" id="cd00821">
    <property type="entry name" value="PH"/>
    <property type="match status" value="1"/>
</dbReference>
<dbReference type="InterPro" id="IPR011993">
    <property type="entry name" value="PH-like_dom_sf"/>
</dbReference>
<dbReference type="OMA" id="GMQYANV"/>
<dbReference type="SMART" id="SM00516">
    <property type="entry name" value="SEC14"/>
    <property type="match status" value="1"/>
</dbReference>
<dbReference type="EnsemblProtists" id="PYU1_T014444">
    <property type="protein sequence ID" value="PYU1_T014444"/>
    <property type="gene ID" value="PYU1_G014413"/>
</dbReference>
<dbReference type="InterPro" id="IPR001251">
    <property type="entry name" value="CRAL-TRIO_dom"/>
</dbReference>
<evidence type="ECO:0000259" key="2">
    <source>
        <dbReference type="PROSITE" id="PS50003"/>
    </source>
</evidence>
<dbReference type="Pfam" id="PF00169">
    <property type="entry name" value="PH"/>
    <property type="match status" value="1"/>
</dbReference>
<evidence type="ECO:0000259" key="3">
    <source>
        <dbReference type="PROSITE" id="PS50191"/>
    </source>
</evidence>